<dbReference type="SUPFAM" id="SSF53850">
    <property type="entry name" value="Periplasmic binding protein-like II"/>
    <property type="match status" value="1"/>
</dbReference>
<keyword evidence="5 8" id="KW-0472">Membrane</keyword>
<dbReference type="InterPro" id="IPR052192">
    <property type="entry name" value="Insect_Ionotropic_Sensory_Rcpt"/>
</dbReference>
<evidence type="ECO:0000256" key="2">
    <source>
        <dbReference type="ARBA" id="ARBA00022475"/>
    </source>
</evidence>
<evidence type="ECO:0000256" key="4">
    <source>
        <dbReference type="ARBA" id="ARBA00022989"/>
    </source>
</evidence>
<comment type="subcellular location">
    <subcellularLocation>
        <location evidence="1">Cell membrane</location>
        <topology evidence="1">Multi-pass membrane protein</topology>
    </subcellularLocation>
</comment>
<keyword evidence="6" id="KW-0675">Receptor</keyword>
<feature type="transmembrane region" description="Helical" evidence="8">
    <location>
        <begin position="501"/>
        <end position="523"/>
    </location>
</feature>
<dbReference type="PANTHER" id="PTHR42643">
    <property type="entry name" value="IONOTROPIC RECEPTOR 20A-RELATED"/>
    <property type="match status" value="1"/>
</dbReference>
<keyword evidence="2" id="KW-1003">Cell membrane</keyword>
<protein>
    <submittedName>
        <fullName evidence="9">Uncharacterized protein</fullName>
    </submittedName>
</protein>
<accession>A0A9J6EQF3</accession>
<evidence type="ECO:0000256" key="3">
    <source>
        <dbReference type="ARBA" id="ARBA00022692"/>
    </source>
</evidence>
<dbReference type="Proteomes" id="UP000821866">
    <property type="component" value="Chromosome 10"/>
</dbReference>
<keyword evidence="4 8" id="KW-1133">Transmembrane helix</keyword>
<reference evidence="9" key="1">
    <citation type="journal article" date="2020" name="Cell">
        <title>Large-Scale Comparative Analyses of Tick Genomes Elucidate Their Genetic Diversity and Vector Capacities.</title>
        <authorList>
            <consortium name="Tick Genome and Microbiome Consortium (TIGMIC)"/>
            <person name="Jia N."/>
            <person name="Wang J."/>
            <person name="Shi W."/>
            <person name="Du L."/>
            <person name="Sun Y."/>
            <person name="Zhan W."/>
            <person name="Jiang J.F."/>
            <person name="Wang Q."/>
            <person name="Zhang B."/>
            <person name="Ji P."/>
            <person name="Bell-Sakyi L."/>
            <person name="Cui X.M."/>
            <person name="Yuan T.T."/>
            <person name="Jiang B.G."/>
            <person name="Yang W.F."/>
            <person name="Lam T.T."/>
            <person name="Chang Q.C."/>
            <person name="Ding S.J."/>
            <person name="Wang X.J."/>
            <person name="Zhu J.G."/>
            <person name="Ruan X.D."/>
            <person name="Zhao L."/>
            <person name="Wei J.T."/>
            <person name="Ye R.Z."/>
            <person name="Que T.C."/>
            <person name="Du C.H."/>
            <person name="Zhou Y.H."/>
            <person name="Cheng J.X."/>
            <person name="Dai P.F."/>
            <person name="Guo W.B."/>
            <person name="Han X.H."/>
            <person name="Huang E.J."/>
            <person name="Li L.F."/>
            <person name="Wei W."/>
            <person name="Gao Y.C."/>
            <person name="Liu J.Z."/>
            <person name="Shao H.Z."/>
            <person name="Wang X."/>
            <person name="Wang C.C."/>
            <person name="Yang T.C."/>
            <person name="Huo Q.B."/>
            <person name="Li W."/>
            <person name="Chen H.Y."/>
            <person name="Chen S.E."/>
            <person name="Zhou L.G."/>
            <person name="Ni X.B."/>
            <person name="Tian J.H."/>
            <person name="Sheng Y."/>
            <person name="Liu T."/>
            <person name="Pan Y.S."/>
            <person name="Xia L.Y."/>
            <person name="Li J."/>
            <person name="Zhao F."/>
            <person name="Cao W.C."/>
        </authorList>
    </citation>
    <scope>NUCLEOTIDE SEQUENCE</scope>
    <source>
        <strain evidence="9">Rmic-2018</strain>
    </source>
</reference>
<evidence type="ECO:0000256" key="1">
    <source>
        <dbReference type="ARBA" id="ARBA00004651"/>
    </source>
</evidence>
<comment type="caution">
    <text evidence="9">The sequence shown here is derived from an EMBL/GenBank/DDBJ whole genome shotgun (WGS) entry which is preliminary data.</text>
</comment>
<feature type="transmembrane region" description="Helical" evidence="8">
    <location>
        <begin position="307"/>
        <end position="327"/>
    </location>
</feature>
<dbReference type="AlphaFoldDB" id="A0A9J6EQF3"/>
<evidence type="ECO:0000313" key="9">
    <source>
        <dbReference type="EMBL" id="KAH8036617.1"/>
    </source>
</evidence>
<evidence type="ECO:0000256" key="8">
    <source>
        <dbReference type="SAM" id="Phobius"/>
    </source>
</evidence>
<dbReference type="EMBL" id="JABSTU010000002">
    <property type="protein sequence ID" value="KAH8036617.1"/>
    <property type="molecule type" value="Genomic_DNA"/>
</dbReference>
<feature type="transmembrane region" description="Helical" evidence="8">
    <location>
        <begin position="240"/>
        <end position="265"/>
    </location>
</feature>
<dbReference type="GO" id="GO:0005886">
    <property type="term" value="C:plasma membrane"/>
    <property type="evidence" value="ECO:0007669"/>
    <property type="project" value="UniProtKB-SubCell"/>
</dbReference>
<organism evidence="9 10">
    <name type="scientific">Rhipicephalus microplus</name>
    <name type="common">Cattle tick</name>
    <name type="synonym">Boophilus microplus</name>
    <dbReference type="NCBI Taxonomy" id="6941"/>
    <lineage>
        <taxon>Eukaryota</taxon>
        <taxon>Metazoa</taxon>
        <taxon>Ecdysozoa</taxon>
        <taxon>Arthropoda</taxon>
        <taxon>Chelicerata</taxon>
        <taxon>Arachnida</taxon>
        <taxon>Acari</taxon>
        <taxon>Parasitiformes</taxon>
        <taxon>Ixodida</taxon>
        <taxon>Ixodoidea</taxon>
        <taxon>Ixodidae</taxon>
        <taxon>Rhipicephalinae</taxon>
        <taxon>Rhipicephalus</taxon>
        <taxon>Boophilus</taxon>
    </lineage>
</organism>
<name>A0A9J6EQF3_RHIMP</name>
<evidence type="ECO:0000256" key="5">
    <source>
        <dbReference type="ARBA" id="ARBA00023136"/>
    </source>
</evidence>
<keyword evidence="10" id="KW-1185">Reference proteome</keyword>
<proteinExistence type="predicted"/>
<keyword evidence="3 8" id="KW-0812">Transmembrane</keyword>
<evidence type="ECO:0000256" key="7">
    <source>
        <dbReference type="ARBA" id="ARBA00023180"/>
    </source>
</evidence>
<reference evidence="9" key="2">
    <citation type="submission" date="2021-09" db="EMBL/GenBank/DDBJ databases">
        <authorList>
            <person name="Jia N."/>
            <person name="Wang J."/>
            <person name="Shi W."/>
            <person name="Du L."/>
            <person name="Sun Y."/>
            <person name="Zhan W."/>
            <person name="Jiang J."/>
            <person name="Wang Q."/>
            <person name="Zhang B."/>
            <person name="Ji P."/>
            <person name="Sakyi L.B."/>
            <person name="Cui X."/>
            <person name="Yuan T."/>
            <person name="Jiang B."/>
            <person name="Yang W."/>
            <person name="Lam T.T.-Y."/>
            <person name="Chang Q."/>
            <person name="Ding S."/>
            <person name="Wang X."/>
            <person name="Zhu J."/>
            <person name="Ruan X."/>
            <person name="Zhao L."/>
            <person name="Wei J."/>
            <person name="Que T."/>
            <person name="Du C."/>
            <person name="Cheng J."/>
            <person name="Dai P."/>
            <person name="Han X."/>
            <person name="Huang E."/>
            <person name="Gao Y."/>
            <person name="Liu J."/>
            <person name="Shao H."/>
            <person name="Ye R."/>
            <person name="Li L."/>
            <person name="Wei W."/>
            <person name="Wang X."/>
            <person name="Wang C."/>
            <person name="Huo Q."/>
            <person name="Li W."/>
            <person name="Guo W."/>
            <person name="Chen H."/>
            <person name="Chen S."/>
            <person name="Zhou L."/>
            <person name="Zhou L."/>
            <person name="Ni X."/>
            <person name="Tian J."/>
            <person name="Zhou Y."/>
            <person name="Sheng Y."/>
            <person name="Liu T."/>
            <person name="Pan Y."/>
            <person name="Xia L."/>
            <person name="Li J."/>
            <person name="Zhao F."/>
            <person name="Cao W."/>
        </authorList>
    </citation>
    <scope>NUCLEOTIDE SEQUENCE</scope>
    <source>
        <strain evidence="9">Rmic-2018</strain>
        <tissue evidence="9">Larvae</tissue>
    </source>
</reference>
<evidence type="ECO:0000313" key="10">
    <source>
        <dbReference type="Proteomes" id="UP000821866"/>
    </source>
</evidence>
<dbReference type="PANTHER" id="PTHR42643:SF38">
    <property type="entry name" value="IONOTROPIC RECEPTOR 100A"/>
    <property type="match status" value="1"/>
</dbReference>
<sequence length="531" mass="60028">MQKPLMCKNLDIHLLCQNESDLQRKLYIESPVKVLSWCLNWNDYHTVLSLACLHQKQVMVAASDEKWHHMTLGVSQLSKDCNPLVTRISIEGEHAAQRSLQMLLAQMLGSLPLTNNKDRQQVKENVDDRHSTHWRLWTRFSGRMISVGCIALQDKSAFQECMSPYNNTLAQALSALNCTLSMTPVGRGMFASALKNGEIDILYHSIGLTPDRYQHFHFAVNRFGQAVYCVKKRWKHQAAFLHGVFPWLFLLALYIVASASCFVLLNIYRGNQPLKGLSEVVFALIATTLSLSAPIHPEHARSRSGRVIMACWMLACFSLTAYTKSFLTASLMSKRVWEADDSLDKMLPKLQYGRLLPCTANNSFINVLLSRADGSGGDVIDFMAMATRRWGHKQADISGSREACLERASRGTHVFLTETFEICKKARFEDRLAIGERPVLSLIAGFPIKKNHPLSSELRTVVNRISETGWNEHIRRTTQRNITNISSDEEASMHLETLVALYLYFCVLGLICLLLECACSRVIRRVARMSS</sequence>
<keyword evidence="7" id="KW-0325">Glycoprotein</keyword>
<gene>
    <name evidence="9" type="ORF">HPB51_002671</name>
</gene>
<evidence type="ECO:0000256" key="6">
    <source>
        <dbReference type="ARBA" id="ARBA00023170"/>
    </source>
</evidence>